<dbReference type="GO" id="GO:0005509">
    <property type="term" value="F:calcium ion binding"/>
    <property type="evidence" value="ECO:0007669"/>
    <property type="project" value="InterPro"/>
</dbReference>
<dbReference type="SUPFAM" id="SSF47473">
    <property type="entry name" value="EF-hand"/>
    <property type="match status" value="1"/>
</dbReference>
<dbReference type="Pfam" id="PF13202">
    <property type="entry name" value="EF-hand_5"/>
    <property type="match status" value="3"/>
</dbReference>
<sequence>MVSELRKNKLNYVFDTFFDVNKDGSIEKNDFELAIENIAKIRGYKQGDANYKDVSERFLQIWEKLRVYADTNKDNVVSREEWLALWAQPLNEEWKQLYMNFMFRLQDTSGDGTIDLEEFTNVCQTFGISADESKKAFAKISGDGKVDIDIKVYEGLWKDYFSSDDAAASGNSIFGKVSFP</sequence>
<dbReference type="AlphaFoldDB" id="A0A1D2N657"/>
<dbReference type="SMART" id="SM00054">
    <property type="entry name" value="EFh"/>
    <property type="match status" value="3"/>
</dbReference>
<name>A0A1D2N657_ORCCI</name>
<dbReference type="Gene3D" id="1.10.238.10">
    <property type="entry name" value="EF-hand"/>
    <property type="match status" value="1"/>
</dbReference>
<dbReference type="InterPro" id="IPR011992">
    <property type="entry name" value="EF-hand-dom_pair"/>
</dbReference>
<dbReference type="STRING" id="48709.A0A1D2N657"/>
<dbReference type="InterPro" id="IPR018247">
    <property type="entry name" value="EF_Hand_1_Ca_BS"/>
</dbReference>
<dbReference type="PROSITE" id="PS00018">
    <property type="entry name" value="EF_HAND_1"/>
    <property type="match status" value="3"/>
</dbReference>
<dbReference type="InterPro" id="IPR002048">
    <property type="entry name" value="EF_hand_dom"/>
</dbReference>
<comment type="caution">
    <text evidence="3">The sequence shown here is derived from an EMBL/GenBank/DDBJ whole genome shotgun (WGS) entry which is preliminary data.</text>
</comment>
<keyword evidence="4" id="KW-1185">Reference proteome</keyword>
<dbReference type="EMBL" id="LJIJ01000189">
    <property type="protein sequence ID" value="ODN00737.1"/>
    <property type="molecule type" value="Genomic_DNA"/>
</dbReference>
<dbReference type="Proteomes" id="UP000094527">
    <property type="component" value="Unassembled WGS sequence"/>
</dbReference>
<organism evidence="3 4">
    <name type="scientific">Orchesella cincta</name>
    <name type="common">Springtail</name>
    <name type="synonym">Podura cincta</name>
    <dbReference type="NCBI Taxonomy" id="48709"/>
    <lineage>
        <taxon>Eukaryota</taxon>
        <taxon>Metazoa</taxon>
        <taxon>Ecdysozoa</taxon>
        <taxon>Arthropoda</taxon>
        <taxon>Hexapoda</taxon>
        <taxon>Collembola</taxon>
        <taxon>Entomobryomorpha</taxon>
        <taxon>Entomobryoidea</taxon>
        <taxon>Orchesellidae</taxon>
        <taxon>Orchesellinae</taxon>
        <taxon>Orchesella</taxon>
    </lineage>
</organism>
<accession>A0A1D2N657</accession>
<evidence type="ECO:0000313" key="3">
    <source>
        <dbReference type="EMBL" id="ODN00737.1"/>
    </source>
</evidence>
<dbReference type="OrthoDB" id="9974725at2759"/>
<gene>
    <name evidence="3" type="ORF">Ocin01_05952</name>
</gene>
<evidence type="ECO:0000256" key="1">
    <source>
        <dbReference type="ARBA" id="ARBA00022837"/>
    </source>
</evidence>
<dbReference type="OMA" id="AYVEYMF"/>
<reference evidence="3 4" key="1">
    <citation type="journal article" date="2016" name="Genome Biol. Evol.">
        <title>Gene Family Evolution Reflects Adaptation to Soil Environmental Stressors in the Genome of the Collembolan Orchesella cincta.</title>
        <authorList>
            <person name="Faddeeva-Vakhrusheva A."/>
            <person name="Derks M.F."/>
            <person name="Anvar S.Y."/>
            <person name="Agamennone V."/>
            <person name="Suring W."/>
            <person name="Smit S."/>
            <person name="van Straalen N.M."/>
            <person name="Roelofs D."/>
        </authorList>
    </citation>
    <scope>NUCLEOTIDE SEQUENCE [LARGE SCALE GENOMIC DNA]</scope>
    <source>
        <tissue evidence="3">Mixed pool</tissue>
    </source>
</reference>
<protein>
    <submittedName>
        <fullName evidence="3">Sarcoplasmic calcium-binding proteins II, V, VI, and VII</fullName>
    </submittedName>
</protein>
<dbReference type="PROSITE" id="PS50222">
    <property type="entry name" value="EF_HAND_2"/>
    <property type="match status" value="1"/>
</dbReference>
<evidence type="ECO:0000259" key="2">
    <source>
        <dbReference type="PROSITE" id="PS50222"/>
    </source>
</evidence>
<keyword evidence="1" id="KW-0106">Calcium</keyword>
<proteinExistence type="predicted"/>
<evidence type="ECO:0000313" key="4">
    <source>
        <dbReference type="Proteomes" id="UP000094527"/>
    </source>
</evidence>
<feature type="domain" description="EF-hand" evidence="2">
    <location>
        <begin position="94"/>
        <end position="129"/>
    </location>
</feature>